<feature type="compositionally biased region" description="Basic residues" evidence="1">
    <location>
        <begin position="66"/>
        <end position="80"/>
    </location>
</feature>
<evidence type="ECO:0000313" key="3">
    <source>
        <dbReference type="RefSeq" id="XP_026192858.1"/>
    </source>
</evidence>
<organism evidence="2 3">
    <name type="scientific">Cyclospora cayetanensis</name>
    <dbReference type="NCBI Taxonomy" id="88456"/>
    <lineage>
        <taxon>Eukaryota</taxon>
        <taxon>Sar</taxon>
        <taxon>Alveolata</taxon>
        <taxon>Apicomplexa</taxon>
        <taxon>Conoidasida</taxon>
        <taxon>Coccidia</taxon>
        <taxon>Eucoccidiorida</taxon>
        <taxon>Eimeriorina</taxon>
        <taxon>Eimeriidae</taxon>
        <taxon>Cyclospora</taxon>
    </lineage>
</organism>
<feature type="region of interest" description="Disordered" evidence="1">
    <location>
        <begin position="110"/>
        <end position="159"/>
    </location>
</feature>
<evidence type="ECO:0000313" key="2">
    <source>
        <dbReference type="Proteomes" id="UP000515125"/>
    </source>
</evidence>
<dbReference type="GeneID" id="34619117"/>
<dbReference type="AlphaFoldDB" id="A0A6P6RY99"/>
<dbReference type="RefSeq" id="XP_026192858.1">
    <property type="nucleotide sequence ID" value="XM_026337073.1"/>
</dbReference>
<dbReference type="OrthoDB" id="348819at2759"/>
<reference evidence="3" key="1">
    <citation type="submission" date="2025-08" db="UniProtKB">
        <authorList>
            <consortium name="RefSeq"/>
        </authorList>
    </citation>
    <scope>IDENTIFICATION</scope>
</reference>
<feature type="compositionally biased region" description="Basic and acidic residues" evidence="1">
    <location>
        <begin position="112"/>
        <end position="122"/>
    </location>
</feature>
<dbReference type="Proteomes" id="UP000515125">
    <property type="component" value="Unplaced"/>
</dbReference>
<sequence>MKHSRGVSQRGGDASSRLGVGPSVWRDTAGLGGSVLLQAAGAQDVLCEGSAITQPSPSAETQQTVRMRRRRALAPKGGLKARSRAVGGRWVVWGNTEAVDSSLAPPCGAVAQRERQSLHEGTQRGGALHPETERAPRARAARPQRARAPGDRKGGGGPPGWDGLFAVVFPCDCRCYVTGHRPTPRASPRCEAASSFLQASLDSVGSGGMRPQEGPPAQQASPPQADWQATPSAAGSASGQLHRHARPLPSWVTACVCRLLAPPCRVCECSAMSCEAFCALFPPRGAECSAAGVAPAAGAPSPWDRLRGPLEMGPLGDSQGAGGGPPLLDEWLRLEAKACTSSAASQTSLGPLVPSEAATKAQEAAETLLSASGTLYGVVCSPEEEETQESAGAPTREERPERALVLGLCECALFALHAEAQRAVSCLRAPLPSTAAPPSSLPLDPTGSARLLLTIAGGAHTAVAATERRLLLSHAAFTGVCGSEPRFLHATPAEAQAASTTSRSKVYTAAVACALEELRASRLPLMLHPKAAEVWALRRQQLRVCLLLLLKPPAEDTTCVPESMESAAEEIREALLTEASLQRESRWLALAAQRLLLLQSELALATWHLRARSHSYPAAEHAHRVFQLFLAETTAAAAAAAATASAQGSISPASALADTEELLHSIGNPSASRLLAEVKTMEWEFWKRTAQTVPSHFAGGHQLLRLLSLELQQLLKQRVFCSTADPLRRLEASWIAMQLSSEGTAATRAAETADEARKVLSLFPACEAAWRLCTYSLVALMDWAGAAAEACAHPQETLKTAVEPPLRDLVRREAAWATKFSPIPFAKRHTETLEEELQLLLEHADAS</sequence>
<evidence type="ECO:0000256" key="1">
    <source>
        <dbReference type="SAM" id="MobiDB-lite"/>
    </source>
</evidence>
<accession>A0A6P6RY99</accession>
<feature type="region of interest" description="Disordered" evidence="1">
    <location>
        <begin position="1"/>
        <end position="23"/>
    </location>
</feature>
<feature type="compositionally biased region" description="Low complexity" evidence="1">
    <location>
        <begin position="211"/>
        <end position="229"/>
    </location>
</feature>
<feature type="compositionally biased region" description="Polar residues" evidence="1">
    <location>
        <begin position="230"/>
        <end position="239"/>
    </location>
</feature>
<keyword evidence="2" id="KW-1185">Reference proteome</keyword>
<feature type="compositionally biased region" description="Polar residues" evidence="1">
    <location>
        <begin position="51"/>
        <end position="65"/>
    </location>
</feature>
<name>A0A6P6RY99_9EIME</name>
<feature type="region of interest" description="Disordered" evidence="1">
    <location>
        <begin position="49"/>
        <end position="80"/>
    </location>
</feature>
<protein>
    <submittedName>
        <fullName evidence="3">Uncharacterized protein LOC34619117</fullName>
    </submittedName>
</protein>
<gene>
    <name evidence="3" type="primary">LOC34619117</name>
</gene>
<proteinExistence type="predicted"/>
<feature type="region of interest" description="Disordered" evidence="1">
    <location>
        <begin position="202"/>
        <end position="241"/>
    </location>
</feature>